<dbReference type="OrthoDB" id="21418at2759"/>
<protein>
    <submittedName>
        <fullName evidence="2">Uncharacterized protein</fullName>
    </submittedName>
</protein>
<name>A0A8H6FJJ4_9LECA</name>
<proteinExistence type="predicted"/>
<feature type="compositionally biased region" description="Basic residues" evidence="1">
    <location>
        <begin position="332"/>
        <end position="346"/>
    </location>
</feature>
<organism evidence="2 3">
    <name type="scientific">Letharia columbiana</name>
    <dbReference type="NCBI Taxonomy" id="112416"/>
    <lineage>
        <taxon>Eukaryota</taxon>
        <taxon>Fungi</taxon>
        <taxon>Dikarya</taxon>
        <taxon>Ascomycota</taxon>
        <taxon>Pezizomycotina</taxon>
        <taxon>Lecanoromycetes</taxon>
        <taxon>OSLEUM clade</taxon>
        <taxon>Lecanoromycetidae</taxon>
        <taxon>Lecanorales</taxon>
        <taxon>Lecanorineae</taxon>
        <taxon>Parmeliaceae</taxon>
        <taxon>Letharia</taxon>
    </lineage>
</organism>
<dbReference type="AlphaFoldDB" id="A0A8H6FJJ4"/>
<dbReference type="EMBL" id="JACCJC010000070">
    <property type="protein sequence ID" value="KAF6229669.1"/>
    <property type="molecule type" value="Genomic_DNA"/>
</dbReference>
<dbReference type="RefSeq" id="XP_037159861.1">
    <property type="nucleotide sequence ID" value="XM_037313196.1"/>
</dbReference>
<evidence type="ECO:0000313" key="3">
    <source>
        <dbReference type="Proteomes" id="UP000578531"/>
    </source>
</evidence>
<accession>A0A8H6FJJ4</accession>
<feature type="region of interest" description="Disordered" evidence="1">
    <location>
        <begin position="329"/>
        <end position="393"/>
    </location>
</feature>
<evidence type="ECO:0000313" key="2">
    <source>
        <dbReference type="EMBL" id="KAF6229669.1"/>
    </source>
</evidence>
<feature type="compositionally biased region" description="Basic and acidic residues" evidence="1">
    <location>
        <begin position="378"/>
        <end position="387"/>
    </location>
</feature>
<feature type="compositionally biased region" description="Polar residues" evidence="1">
    <location>
        <begin position="235"/>
        <end position="244"/>
    </location>
</feature>
<dbReference type="Proteomes" id="UP000578531">
    <property type="component" value="Unassembled WGS sequence"/>
</dbReference>
<dbReference type="PANTHER" id="PTHR38645">
    <property type="entry name" value="CHROMOSOME 9, WHOLE GENOME SHOTGUN SEQUENCE"/>
    <property type="match status" value="1"/>
</dbReference>
<dbReference type="PANTHER" id="PTHR38645:SF1">
    <property type="entry name" value="YALI0F12243P"/>
    <property type="match status" value="1"/>
</dbReference>
<feature type="region of interest" description="Disordered" evidence="1">
    <location>
        <begin position="208"/>
        <end position="279"/>
    </location>
</feature>
<gene>
    <name evidence="2" type="ORF">HO173_011315</name>
</gene>
<keyword evidence="3" id="KW-1185">Reference proteome</keyword>
<comment type="caution">
    <text evidence="2">The sequence shown here is derived from an EMBL/GenBank/DDBJ whole genome shotgun (WGS) entry which is preliminary data.</text>
</comment>
<sequence>MSSRVHSKISLNLPTRLPIGRNSGARCFSSRQAFCCQPRAAHQIPTTHHISSEGGFLTQTVIHRSVILIASFTTTECLNAIFQPKPTTILVNPHYSRPPPVYPSSLPRNYKRLETTETAMDSMRTLNTSLPRSPRRKRANQPPEQLIQCFKSAALSVTNLYKTAAADQTRSRDAGYQDALDDLLTFLDQQHLGLGDGEGWKVRQWATERLDGSPPAHMGSDSDDDRGETTKRARSSSPTAQRSTVPEGEQARQPSRSTSPVRAASVPMAPPATSQPQNNLFHAPEVFSFRSAHPYPYDVDMQAADTTSNTIPQPEPLPSPAVRVDVVSRGSRTPHRGGNHQNRHGARSTAGAKSLGSVAGSKRRITFGDYFDLGSLGDGKDGRDGGGKRGRFT</sequence>
<dbReference type="GeneID" id="59292958"/>
<reference evidence="2 3" key="1">
    <citation type="journal article" date="2020" name="Genomics">
        <title>Complete, high-quality genomes from long-read metagenomic sequencing of two wolf lichen thalli reveals enigmatic genome architecture.</title>
        <authorList>
            <person name="McKenzie S.K."/>
            <person name="Walston R.F."/>
            <person name="Allen J.L."/>
        </authorList>
    </citation>
    <scope>NUCLEOTIDE SEQUENCE [LARGE SCALE GENOMIC DNA]</scope>
    <source>
        <strain evidence="2">WasteWater2</strain>
    </source>
</reference>
<evidence type="ECO:0000256" key="1">
    <source>
        <dbReference type="SAM" id="MobiDB-lite"/>
    </source>
</evidence>